<dbReference type="CDD" id="cd24007">
    <property type="entry name" value="ASKHA_NBD_eukNAGK-like"/>
    <property type="match status" value="1"/>
</dbReference>
<evidence type="ECO:0000259" key="1">
    <source>
        <dbReference type="Pfam" id="PF01869"/>
    </source>
</evidence>
<dbReference type="Pfam" id="PF01869">
    <property type="entry name" value="BcrAD_BadFG"/>
    <property type="match status" value="1"/>
</dbReference>
<reference evidence="3" key="1">
    <citation type="journal article" date="2019" name="Int. J. Syst. Evol. Microbiol.">
        <title>The Global Catalogue of Microorganisms (GCM) 10K type strain sequencing project: providing services to taxonomists for standard genome sequencing and annotation.</title>
        <authorList>
            <consortium name="The Broad Institute Genomics Platform"/>
            <consortium name="The Broad Institute Genome Sequencing Center for Infectious Disease"/>
            <person name="Wu L."/>
            <person name="Ma J."/>
        </authorList>
    </citation>
    <scope>NUCLEOTIDE SEQUENCE [LARGE SCALE GENOMIC DNA]</scope>
    <source>
        <strain evidence="3">CGMCC 1.12849</strain>
    </source>
</reference>
<keyword evidence="2" id="KW-0808">Transferase</keyword>
<dbReference type="SUPFAM" id="SSF53067">
    <property type="entry name" value="Actin-like ATPase domain"/>
    <property type="match status" value="2"/>
</dbReference>
<keyword evidence="2" id="KW-0418">Kinase</keyword>
<sequence length="296" mass="31753">MAPLRLVALDIGGTKTHAVRYLGDQVVAEARTGSANVQNVSVEQAQQALREAFTALGDELVDLVIAGSGGIDTDADELALSGLIERFAPKAEVRIVHDTRLILAAGYAQTGIAVILGTGSAIWGVNSFERTARYGGWGYLLGDEGAGYWFGREAVRHALDEFNRGQQRSVLTSLLLEHCGCEHREELIALFHGQTTREYWAQCASVVFDAITAGDAAAEEILDRAATYVVASISEVAKQLELTGPIVLGGGVIEHQRIYQQRLRAELGSAGFHDLRFLDQSPVYGVAFLAGLVGNT</sequence>
<evidence type="ECO:0000313" key="3">
    <source>
        <dbReference type="Proteomes" id="UP001595884"/>
    </source>
</evidence>
<comment type="caution">
    <text evidence="2">The sequence shown here is derived from an EMBL/GenBank/DDBJ whole genome shotgun (WGS) entry which is preliminary data.</text>
</comment>
<organism evidence="2 3">
    <name type="scientific">Glutamicibacter bergerei</name>
    <dbReference type="NCBI Taxonomy" id="256702"/>
    <lineage>
        <taxon>Bacteria</taxon>
        <taxon>Bacillati</taxon>
        <taxon>Actinomycetota</taxon>
        <taxon>Actinomycetes</taxon>
        <taxon>Micrococcales</taxon>
        <taxon>Micrococcaceae</taxon>
        <taxon>Glutamicibacter</taxon>
    </lineage>
</organism>
<dbReference type="Proteomes" id="UP001595884">
    <property type="component" value="Unassembled WGS sequence"/>
</dbReference>
<feature type="domain" description="ATPase BadF/BadG/BcrA/BcrD type" evidence="1">
    <location>
        <begin position="9"/>
        <end position="259"/>
    </location>
</feature>
<accession>A0ABV9MN78</accession>
<dbReference type="PANTHER" id="PTHR43190">
    <property type="entry name" value="N-ACETYL-D-GLUCOSAMINE KINASE"/>
    <property type="match status" value="1"/>
</dbReference>
<dbReference type="InterPro" id="IPR043129">
    <property type="entry name" value="ATPase_NBD"/>
</dbReference>
<evidence type="ECO:0000313" key="2">
    <source>
        <dbReference type="EMBL" id="MFC4716168.1"/>
    </source>
</evidence>
<dbReference type="EMBL" id="JBHSHE010000035">
    <property type="protein sequence ID" value="MFC4716168.1"/>
    <property type="molecule type" value="Genomic_DNA"/>
</dbReference>
<protein>
    <submittedName>
        <fullName evidence="2">N-acetylglucosamine kinase</fullName>
    </submittedName>
</protein>
<dbReference type="PANTHER" id="PTHR43190:SF3">
    <property type="entry name" value="N-ACETYL-D-GLUCOSAMINE KINASE"/>
    <property type="match status" value="1"/>
</dbReference>
<dbReference type="InterPro" id="IPR052519">
    <property type="entry name" value="Euk-type_GlcNAc_Kinase"/>
</dbReference>
<dbReference type="InterPro" id="IPR002731">
    <property type="entry name" value="ATPase_BadF"/>
</dbReference>
<gene>
    <name evidence="2" type="ORF">ACFO7V_08450</name>
</gene>
<name>A0ABV9MN78_9MICC</name>
<keyword evidence="3" id="KW-1185">Reference proteome</keyword>
<dbReference type="Gene3D" id="3.30.420.40">
    <property type="match status" value="2"/>
</dbReference>
<proteinExistence type="predicted"/>
<dbReference type="GO" id="GO:0016301">
    <property type="term" value="F:kinase activity"/>
    <property type="evidence" value="ECO:0007669"/>
    <property type="project" value="UniProtKB-KW"/>
</dbReference>